<evidence type="ECO:0000256" key="4">
    <source>
        <dbReference type="ARBA" id="ARBA00022544"/>
    </source>
</evidence>
<name>A0A7Z2VGN6_9BACL</name>
<dbReference type="GO" id="GO:0009847">
    <property type="term" value="P:spore germination"/>
    <property type="evidence" value="ECO:0007669"/>
    <property type="project" value="InterPro"/>
</dbReference>
<evidence type="ECO:0000256" key="3">
    <source>
        <dbReference type="ARBA" id="ARBA00022448"/>
    </source>
</evidence>
<keyword evidence="5 8" id="KW-0812">Transmembrane</keyword>
<keyword evidence="7 8" id="KW-0472">Membrane</keyword>
<evidence type="ECO:0000256" key="7">
    <source>
        <dbReference type="ARBA" id="ARBA00023136"/>
    </source>
</evidence>
<accession>A0A7Z2VGN6</accession>
<evidence type="ECO:0000313" key="10">
    <source>
        <dbReference type="Proteomes" id="UP000502248"/>
    </source>
</evidence>
<evidence type="ECO:0000256" key="6">
    <source>
        <dbReference type="ARBA" id="ARBA00022989"/>
    </source>
</evidence>
<dbReference type="Pfam" id="PF03845">
    <property type="entry name" value="Spore_permease"/>
    <property type="match status" value="1"/>
</dbReference>
<feature type="transmembrane region" description="Helical" evidence="8">
    <location>
        <begin position="39"/>
        <end position="60"/>
    </location>
</feature>
<comment type="subcellular location">
    <subcellularLocation>
        <location evidence="1">Membrane</location>
        <topology evidence="1">Multi-pass membrane protein</topology>
    </subcellularLocation>
</comment>
<feature type="transmembrane region" description="Helical" evidence="8">
    <location>
        <begin position="301"/>
        <end position="320"/>
    </location>
</feature>
<feature type="transmembrane region" description="Helical" evidence="8">
    <location>
        <begin position="270"/>
        <end position="289"/>
    </location>
</feature>
<keyword evidence="6 8" id="KW-1133">Transmembrane helix</keyword>
<feature type="transmembrane region" description="Helical" evidence="8">
    <location>
        <begin position="332"/>
        <end position="354"/>
    </location>
</feature>
<dbReference type="PANTHER" id="PTHR34975:SF2">
    <property type="entry name" value="SPORE GERMINATION PROTEIN A2"/>
    <property type="match status" value="1"/>
</dbReference>
<proteinExistence type="inferred from homology"/>
<dbReference type="KEGG" id="cheb:HH215_04935"/>
<sequence>MPQAKINVVQAMFLFNLAVGITNHVIVVPLILQASHRDAWISALFAIPPLILWTIILYYIMKLTKQQSLFEWFRSHYNSVVAWTVILPLILLCIAILFVTLRDTSAWTKITYLPRTPFPITVTLFALSGIIAAISGLRTVTIAAGILLPAVILCGLFVMSVNYQFKDYSYLKPIFTQGYASILHGTVYTLGGLVEFVLLLGLQQHLNKKFRLSSLLVLTVAVTGLVFGPIIAAISIFGPYESADQRYPAFEQWRMVLIGKFVSHLDFLSIYQWISGSMIRISLAFYLLFDLLQMSRNKWKSAYMLLTGGVLIFCVSQYKLSDSLFYSFLKQLYFPIVMMFFYVFPFALLLLILIKRGKPA</sequence>
<gene>
    <name evidence="9" type="ORF">HH215_04935</name>
</gene>
<feature type="transmembrane region" description="Helical" evidence="8">
    <location>
        <begin position="12"/>
        <end position="33"/>
    </location>
</feature>
<feature type="transmembrane region" description="Helical" evidence="8">
    <location>
        <begin position="80"/>
        <end position="98"/>
    </location>
</feature>
<reference evidence="9 10" key="1">
    <citation type="submission" date="2020-04" db="EMBL/GenBank/DDBJ databases">
        <title>Genome sequencing of novel species.</title>
        <authorList>
            <person name="Heo J."/>
            <person name="Kim S.-J."/>
            <person name="Kim J.-S."/>
            <person name="Hong S.-B."/>
            <person name="Kwon S.-W."/>
        </authorList>
    </citation>
    <scope>NUCLEOTIDE SEQUENCE [LARGE SCALE GENOMIC DNA]</scope>
    <source>
        <strain evidence="9 10">MFER-1</strain>
    </source>
</reference>
<organism evidence="9 10">
    <name type="scientific">Cohnella herbarum</name>
    <dbReference type="NCBI Taxonomy" id="2728023"/>
    <lineage>
        <taxon>Bacteria</taxon>
        <taxon>Bacillati</taxon>
        <taxon>Bacillota</taxon>
        <taxon>Bacilli</taxon>
        <taxon>Bacillales</taxon>
        <taxon>Paenibacillaceae</taxon>
        <taxon>Cohnella</taxon>
    </lineage>
</organism>
<evidence type="ECO:0000313" key="9">
    <source>
        <dbReference type="EMBL" id="QJD82600.1"/>
    </source>
</evidence>
<keyword evidence="10" id="KW-1185">Reference proteome</keyword>
<dbReference type="RefSeq" id="WP_169278898.1">
    <property type="nucleotide sequence ID" value="NZ_CP051680.1"/>
</dbReference>
<evidence type="ECO:0000256" key="2">
    <source>
        <dbReference type="ARBA" id="ARBA00007998"/>
    </source>
</evidence>
<keyword evidence="4" id="KW-0309">Germination</keyword>
<dbReference type="InterPro" id="IPR004761">
    <property type="entry name" value="Spore_GerAB"/>
</dbReference>
<evidence type="ECO:0000256" key="5">
    <source>
        <dbReference type="ARBA" id="ARBA00022692"/>
    </source>
</evidence>
<dbReference type="NCBIfam" id="TIGR00912">
    <property type="entry name" value="2A0309"/>
    <property type="match status" value="1"/>
</dbReference>
<feature type="transmembrane region" description="Helical" evidence="8">
    <location>
        <begin position="118"/>
        <end position="135"/>
    </location>
</feature>
<feature type="transmembrane region" description="Helical" evidence="8">
    <location>
        <begin position="142"/>
        <end position="161"/>
    </location>
</feature>
<feature type="transmembrane region" description="Helical" evidence="8">
    <location>
        <begin position="214"/>
        <end position="237"/>
    </location>
</feature>
<feature type="transmembrane region" description="Helical" evidence="8">
    <location>
        <begin position="181"/>
        <end position="202"/>
    </location>
</feature>
<comment type="similarity">
    <text evidence="2">Belongs to the amino acid-polyamine-organocation (APC) superfamily. Spore germination protein (SGP) (TC 2.A.3.9) family.</text>
</comment>
<dbReference type="GO" id="GO:0016020">
    <property type="term" value="C:membrane"/>
    <property type="evidence" value="ECO:0007669"/>
    <property type="project" value="UniProtKB-SubCell"/>
</dbReference>
<protein>
    <submittedName>
        <fullName evidence="9">Endospore germination permease</fullName>
    </submittedName>
</protein>
<evidence type="ECO:0000256" key="8">
    <source>
        <dbReference type="SAM" id="Phobius"/>
    </source>
</evidence>
<keyword evidence="3" id="KW-0813">Transport</keyword>
<dbReference type="AlphaFoldDB" id="A0A7Z2VGN6"/>
<dbReference type="EMBL" id="CP051680">
    <property type="protein sequence ID" value="QJD82600.1"/>
    <property type="molecule type" value="Genomic_DNA"/>
</dbReference>
<dbReference type="PANTHER" id="PTHR34975">
    <property type="entry name" value="SPORE GERMINATION PROTEIN A2"/>
    <property type="match status" value="1"/>
</dbReference>
<dbReference type="Proteomes" id="UP000502248">
    <property type="component" value="Chromosome"/>
</dbReference>
<evidence type="ECO:0000256" key="1">
    <source>
        <dbReference type="ARBA" id="ARBA00004141"/>
    </source>
</evidence>